<dbReference type="NCBIfam" id="NF007197">
    <property type="entry name" value="PRK09618.1"/>
    <property type="match status" value="1"/>
</dbReference>
<evidence type="ECO:0000256" key="2">
    <source>
        <dbReference type="ARBA" id="ARBA00022795"/>
    </source>
</evidence>
<comment type="caution">
    <text evidence="3">The sequence shown here is derived from an EMBL/GenBank/DDBJ whole genome shotgun (WGS) entry which is preliminary data.</text>
</comment>
<proteinExistence type="inferred from homology"/>
<protein>
    <submittedName>
        <fullName evidence="3">Flagellar basal-body rod modification protein FlgD</fullName>
    </submittedName>
</protein>
<organism evidence="3 4">
    <name type="scientific">Acetomicrobium flavidum</name>
    <dbReference type="NCBI Taxonomy" id="49896"/>
    <lineage>
        <taxon>Bacteria</taxon>
        <taxon>Thermotogati</taxon>
        <taxon>Synergistota</taxon>
        <taxon>Synergistia</taxon>
        <taxon>Synergistales</taxon>
        <taxon>Acetomicrobiaceae</taxon>
        <taxon>Acetomicrobium</taxon>
    </lineage>
</organism>
<dbReference type="Proteomes" id="UP000185093">
    <property type="component" value="Unassembled WGS sequence"/>
</dbReference>
<sequence>MAIDSVSSTNQNYTYSTSRQIKNNLGKDDFLNLLITQLTHQDPLDPIDDTEFIAQMAQFSTLEQITNVASSMDSLLKMARLSAESYVGKEVIYYDEDKGTYLQSSVRSAIFEDDKVYLELNDGKYVPLESVKAVTAPSKDGGQ</sequence>
<evidence type="ECO:0000313" key="3">
    <source>
        <dbReference type="EMBL" id="SIN65970.1"/>
    </source>
</evidence>
<dbReference type="EMBL" id="FSQZ01000001">
    <property type="protein sequence ID" value="SIN65970.1"/>
    <property type="molecule type" value="Genomic_DNA"/>
</dbReference>
<dbReference type="InterPro" id="IPR005648">
    <property type="entry name" value="FlgD"/>
</dbReference>
<keyword evidence="2" id="KW-1005">Bacterial flagellum biogenesis</keyword>
<gene>
    <name evidence="3" type="ORF">SAMN05444368_0840</name>
</gene>
<evidence type="ECO:0000313" key="4">
    <source>
        <dbReference type="Proteomes" id="UP000185093"/>
    </source>
</evidence>
<evidence type="ECO:0000256" key="1">
    <source>
        <dbReference type="ARBA" id="ARBA00010577"/>
    </source>
</evidence>
<reference evidence="3 4" key="1">
    <citation type="submission" date="2016-11" db="EMBL/GenBank/DDBJ databases">
        <authorList>
            <person name="Varghese N."/>
            <person name="Submissions S."/>
        </authorList>
    </citation>
    <scope>NUCLEOTIDE SEQUENCE [LARGE SCALE GENOMIC DNA]</scope>
    <source>
        <strain evidence="3 4">DSM 20664</strain>
    </source>
</reference>
<dbReference type="RefSeq" id="WP_074199376.1">
    <property type="nucleotide sequence ID" value="NZ_FSQZ01000001.1"/>
</dbReference>
<dbReference type="Pfam" id="PF03963">
    <property type="entry name" value="FlgD"/>
    <property type="match status" value="1"/>
</dbReference>
<name>A0ABY1JCL0_9BACT</name>
<accession>A0ABY1JCL0</accession>
<comment type="similarity">
    <text evidence="1">Belongs to the FlgD family.</text>
</comment>
<keyword evidence="3" id="KW-0969">Cilium</keyword>
<keyword evidence="3" id="KW-0966">Cell projection</keyword>
<keyword evidence="4" id="KW-1185">Reference proteome</keyword>
<keyword evidence="3" id="KW-0282">Flagellum</keyword>